<evidence type="ECO:0000313" key="9">
    <source>
        <dbReference type="EMBL" id="WBL31292.1"/>
    </source>
</evidence>
<feature type="binding site" evidence="7">
    <location>
        <position position="148"/>
    </location>
    <ligand>
        <name>Zn(2+)</name>
        <dbReference type="ChEBI" id="CHEBI:29105"/>
        <label>2</label>
    </ligand>
</feature>
<dbReference type="PANTHER" id="PTHR21445">
    <property type="entry name" value="ENDONUCLEASE IV ENDODEOXYRIBONUCLEASE IV"/>
    <property type="match status" value="1"/>
</dbReference>
<evidence type="ECO:0000259" key="8">
    <source>
        <dbReference type="Pfam" id="PF01261"/>
    </source>
</evidence>
<dbReference type="EMBL" id="CP115156">
    <property type="protein sequence ID" value="WBL31292.1"/>
    <property type="molecule type" value="Genomic_DNA"/>
</dbReference>
<gene>
    <name evidence="7" type="primary">nfo</name>
    <name evidence="9" type="ORF">O7R10_01630</name>
</gene>
<evidence type="ECO:0000256" key="4">
    <source>
        <dbReference type="ARBA" id="ARBA00022801"/>
    </source>
</evidence>
<dbReference type="PROSITE" id="PS00731">
    <property type="entry name" value="AP_NUCLEASE_F2_3"/>
    <property type="match status" value="1"/>
</dbReference>
<feature type="binding site" evidence="7">
    <location>
        <position position="230"/>
    </location>
    <ligand>
        <name>Zn(2+)</name>
        <dbReference type="ChEBI" id="CHEBI:29105"/>
        <label>3</label>
    </ligand>
</feature>
<dbReference type="PANTHER" id="PTHR21445:SF0">
    <property type="entry name" value="APURINIC-APYRIMIDINIC ENDONUCLEASE"/>
    <property type="match status" value="1"/>
</dbReference>
<keyword evidence="2 7" id="KW-0479">Metal-binding</keyword>
<dbReference type="EC" id="3.1.21.2" evidence="7"/>
<feature type="binding site" evidence="7">
    <location>
        <position position="262"/>
    </location>
    <ligand>
        <name>Zn(2+)</name>
        <dbReference type="ChEBI" id="CHEBI:29105"/>
        <label>2</label>
    </ligand>
</feature>
<reference evidence="9" key="1">
    <citation type="submission" date="2022-12" db="EMBL/GenBank/DDBJ databases">
        <title>Genomic Characterization of Candidatus Phytoplasma sacchari in China.</title>
        <authorList>
            <person name="Zhang R.-Y."/>
        </authorList>
    </citation>
    <scope>NUCLEOTIDE SEQUENCE [LARGE SCALE GENOMIC DNA]</scope>
    <source>
        <strain evidence="9">SCWL1</strain>
    </source>
</reference>
<keyword evidence="10" id="KW-1185">Reference proteome</keyword>
<dbReference type="PROSITE" id="PS51432">
    <property type="entry name" value="AP_NUCLEASE_F2_4"/>
    <property type="match status" value="1"/>
</dbReference>
<comment type="function">
    <text evidence="7">Endonuclease IV plays a role in DNA repair. It cleaves phosphodiester bonds at apurinic or apyrimidinic (AP) sites, generating a 3'-hydroxyl group and a 5'-terminal sugar phosphate.</text>
</comment>
<keyword evidence="6 7" id="KW-0234">DNA repair</keyword>
<proteinExistence type="inferred from homology"/>
<evidence type="ECO:0000256" key="7">
    <source>
        <dbReference type="HAMAP-Rule" id="MF_00152"/>
    </source>
</evidence>
<comment type="similarity">
    <text evidence="1 7">Belongs to the AP endonuclease 2 family.</text>
</comment>
<name>A0ABY7M0N8_9MOLU</name>
<organism evidence="9 10">
    <name type="scientific">Candidatus Phytoplasma sacchari</name>
    <dbReference type="NCBI Taxonomy" id="2609813"/>
    <lineage>
        <taxon>Bacteria</taxon>
        <taxon>Bacillati</taxon>
        <taxon>Mycoplasmatota</taxon>
        <taxon>Mollicutes</taxon>
        <taxon>Acholeplasmatales</taxon>
        <taxon>Acholeplasmataceae</taxon>
        <taxon>Candidatus Phytoplasma</taxon>
        <taxon>16SrXI (Rice yellow dwarf group)</taxon>
    </lineage>
</organism>
<feature type="binding site" evidence="7">
    <location>
        <position position="182"/>
    </location>
    <ligand>
        <name>Zn(2+)</name>
        <dbReference type="ChEBI" id="CHEBI:29105"/>
        <label>2</label>
    </ligand>
</feature>
<dbReference type="GO" id="GO:0008833">
    <property type="term" value="F:deoxyribonuclease IV (phage-T4-induced) activity"/>
    <property type="evidence" value="ECO:0007669"/>
    <property type="project" value="UniProtKB-EC"/>
</dbReference>
<dbReference type="Proteomes" id="UP001210120">
    <property type="component" value="Chromosome"/>
</dbReference>
<dbReference type="CDD" id="cd00019">
    <property type="entry name" value="AP2Ec"/>
    <property type="match status" value="1"/>
</dbReference>
<feature type="binding site" evidence="7">
    <location>
        <position position="185"/>
    </location>
    <ligand>
        <name>Zn(2+)</name>
        <dbReference type="ChEBI" id="CHEBI:29105"/>
        <label>3</label>
    </ligand>
</feature>
<feature type="binding site" evidence="7">
    <location>
        <position position="71"/>
    </location>
    <ligand>
        <name>Zn(2+)</name>
        <dbReference type="ChEBI" id="CHEBI:29105"/>
        <label>1</label>
    </ligand>
</feature>
<dbReference type="HAMAP" id="MF_00152">
    <property type="entry name" value="Nfo"/>
    <property type="match status" value="1"/>
</dbReference>
<keyword evidence="4 7" id="KW-0378">Hydrolase</keyword>
<evidence type="ECO:0000256" key="1">
    <source>
        <dbReference type="ARBA" id="ARBA00005340"/>
    </source>
</evidence>
<feature type="binding site" evidence="7">
    <location>
        <position position="111"/>
    </location>
    <ligand>
        <name>Zn(2+)</name>
        <dbReference type="ChEBI" id="CHEBI:29105"/>
        <label>1</label>
    </ligand>
</feature>
<dbReference type="InterPro" id="IPR036237">
    <property type="entry name" value="Xyl_isomerase-like_sf"/>
</dbReference>
<evidence type="ECO:0000256" key="3">
    <source>
        <dbReference type="ARBA" id="ARBA00022763"/>
    </source>
</evidence>
<evidence type="ECO:0000256" key="5">
    <source>
        <dbReference type="ARBA" id="ARBA00022833"/>
    </source>
</evidence>
<dbReference type="InterPro" id="IPR013022">
    <property type="entry name" value="Xyl_isomerase-like_TIM-brl"/>
</dbReference>
<dbReference type="NCBIfam" id="TIGR00587">
    <property type="entry name" value="nfo"/>
    <property type="match status" value="1"/>
</dbReference>
<evidence type="ECO:0000256" key="6">
    <source>
        <dbReference type="ARBA" id="ARBA00023204"/>
    </source>
</evidence>
<dbReference type="SUPFAM" id="SSF51658">
    <property type="entry name" value="Xylose isomerase-like"/>
    <property type="match status" value="1"/>
</dbReference>
<dbReference type="InterPro" id="IPR018246">
    <property type="entry name" value="AP_endonuc_F2_Zn_BS"/>
</dbReference>
<keyword evidence="5 7" id="KW-0862">Zinc</keyword>
<feature type="binding site" evidence="7">
    <location>
        <position position="217"/>
    </location>
    <ligand>
        <name>Zn(2+)</name>
        <dbReference type="ChEBI" id="CHEBI:29105"/>
        <label>2</label>
    </ligand>
</feature>
<dbReference type="InterPro" id="IPR001719">
    <property type="entry name" value="AP_endonuc_2"/>
</dbReference>
<dbReference type="SMART" id="SM00518">
    <property type="entry name" value="AP2Ec"/>
    <property type="match status" value="1"/>
</dbReference>
<keyword evidence="7" id="KW-0255">Endonuclease</keyword>
<comment type="cofactor">
    <cofactor evidence="7">
        <name>Zn(2+)</name>
        <dbReference type="ChEBI" id="CHEBI:29105"/>
    </cofactor>
    <text evidence="7">Binds 3 Zn(2+) ions.</text>
</comment>
<comment type="catalytic activity">
    <reaction evidence="7">
        <text>Endonucleolytic cleavage to 5'-phosphooligonucleotide end-products.</text>
        <dbReference type="EC" id="3.1.21.2"/>
    </reaction>
</comment>
<feature type="binding site" evidence="7">
    <location>
        <position position="232"/>
    </location>
    <ligand>
        <name>Zn(2+)</name>
        <dbReference type="ChEBI" id="CHEBI:29105"/>
        <label>3</label>
    </ligand>
</feature>
<feature type="domain" description="Xylose isomerase-like TIM barrel" evidence="8">
    <location>
        <begin position="25"/>
        <end position="281"/>
    </location>
</feature>
<feature type="binding site" evidence="7">
    <location>
        <position position="148"/>
    </location>
    <ligand>
        <name>Zn(2+)</name>
        <dbReference type="ChEBI" id="CHEBI:29105"/>
        <label>1</label>
    </ligand>
</feature>
<dbReference type="NCBIfam" id="NF002196">
    <property type="entry name" value="PRK01060.1-1"/>
    <property type="match status" value="1"/>
</dbReference>
<dbReference type="PROSITE" id="PS00730">
    <property type="entry name" value="AP_NUCLEASE_F2_2"/>
    <property type="match status" value="1"/>
</dbReference>
<keyword evidence="7" id="KW-0540">Nuclease</keyword>
<accession>A0ABY7M0N8</accession>
<dbReference type="Gene3D" id="3.20.20.150">
    <property type="entry name" value="Divalent-metal-dependent TIM barrel enzymes"/>
    <property type="match status" value="1"/>
</dbReference>
<keyword evidence="3 7" id="KW-0227">DNA damage</keyword>
<sequence>MIKIGSHVSFKKPLMLLGSLKESLSFGSNTFMIYTGSPQNTKRINLQKDNIDEFIKKIQKSNIDINYLTGHAPYIVNLANPIIEKRKFSINFLTQEICRFAKMKINTMILHPGNAINKNREKSIKWIAEGINKIFENTSLYHTKISLETMSGKGQEIGSNFEEIKDIINLIQNKNRISVCFDTCHVFDSGYDIKNNFELVINKFNSIIGLNYLNVFHINDSKNILGSKKDRHENIGFGQIGFDSLIKIIFDHRFVKIPKILETPFINGYPPYKEEIKMIKNKKINFNLKDFFKKKDDIFSKK</sequence>
<evidence type="ECO:0000256" key="2">
    <source>
        <dbReference type="ARBA" id="ARBA00022723"/>
    </source>
</evidence>
<protein>
    <recommendedName>
        <fullName evidence="7">Probable endonuclease 4</fullName>
        <ecNumber evidence="7">3.1.21.2</ecNumber>
    </recommendedName>
    <alternativeName>
        <fullName evidence="7">Endodeoxyribonuclease IV</fullName>
    </alternativeName>
    <alternativeName>
        <fullName evidence="7">Endonuclease IV</fullName>
    </alternativeName>
</protein>
<evidence type="ECO:0000313" key="10">
    <source>
        <dbReference type="Proteomes" id="UP001210120"/>
    </source>
</evidence>
<dbReference type="Pfam" id="PF01261">
    <property type="entry name" value="AP_endonuc_2"/>
    <property type="match status" value="1"/>
</dbReference>